<sequence length="67" mass="7350">MTGLYYLIAKLPTAATIAVVIAMISTVLTRDEPFNLGGVLFFLGVWLALTIIAAVILMVIELIRDWL</sequence>
<dbReference type="Proteomes" id="UP000266975">
    <property type="component" value="Unassembled WGS sequence"/>
</dbReference>
<evidence type="ECO:0000256" key="1">
    <source>
        <dbReference type="SAM" id="Phobius"/>
    </source>
</evidence>
<proteinExistence type="predicted"/>
<evidence type="ECO:0000313" key="2">
    <source>
        <dbReference type="EMBL" id="RNE48816.1"/>
    </source>
</evidence>
<feature type="transmembrane region" description="Helical" evidence="1">
    <location>
        <begin position="40"/>
        <end position="63"/>
    </location>
</feature>
<keyword evidence="3" id="KW-1185">Reference proteome</keyword>
<dbReference type="AlphaFoldDB" id="A0A3M8K6M7"/>
<organism evidence="2 3">
    <name type="scientific">Corynebacterium alimapuense</name>
    <dbReference type="NCBI Taxonomy" id="1576874"/>
    <lineage>
        <taxon>Bacteria</taxon>
        <taxon>Bacillati</taxon>
        <taxon>Actinomycetota</taxon>
        <taxon>Actinomycetes</taxon>
        <taxon>Mycobacteriales</taxon>
        <taxon>Corynebacteriaceae</taxon>
        <taxon>Corynebacterium</taxon>
    </lineage>
</organism>
<accession>A0A3M8K6M7</accession>
<keyword evidence="1" id="KW-0472">Membrane</keyword>
<gene>
    <name evidence="2" type="ORF">C5L39_05810</name>
</gene>
<evidence type="ECO:0000313" key="3">
    <source>
        <dbReference type="Proteomes" id="UP000266975"/>
    </source>
</evidence>
<protein>
    <submittedName>
        <fullName evidence="2">Uncharacterized protein</fullName>
    </submittedName>
</protein>
<dbReference type="EMBL" id="PTJO01000004">
    <property type="protein sequence ID" value="RNE48816.1"/>
    <property type="molecule type" value="Genomic_DNA"/>
</dbReference>
<comment type="caution">
    <text evidence="2">The sequence shown here is derived from an EMBL/GenBank/DDBJ whole genome shotgun (WGS) entry which is preliminary data.</text>
</comment>
<feature type="transmembrane region" description="Helical" evidence="1">
    <location>
        <begin position="7"/>
        <end position="28"/>
    </location>
</feature>
<keyword evidence="1" id="KW-0812">Transmembrane</keyword>
<reference evidence="2 3" key="1">
    <citation type="submission" date="2018-02" db="EMBL/GenBank/DDBJ databases">
        <title>Corynebacterium alimpuense sp. nov., a marine obligate actinomycete isolated from sediments of Valparaiso bay, Chile.</title>
        <authorList>
            <person name="Claverias F."/>
            <person name="Gonzales-Siles L."/>
            <person name="Salva-Serra F."/>
            <person name="Inganaes E."/>
            <person name="Molin K."/>
            <person name="Cumsille A."/>
            <person name="Undabarrena A."/>
            <person name="Couve E."/>
            <person name="Moore E.R.B."/>
            <person name="Gomila M."/>
            <person name="Camara B."/>
        </authorList>
    </citation>
    <scope>NUCLEOTIDE SEQUENCE [LARGE SCALE GENOMIC DNA]</scope>
    <source>
        <strain evidence="2 3">CCUG 69366</strain>
    </source>
</reference>
<name>A0A3M8K6M7_9CORY</name>
<keyword evidence="1" id="KW-1133">Transmembrane helix</keyword>
<dbReference type="RefSeq" id="WP_123047953.1">
    <property type="nucleotide sequence ID" value="NZ_PTJO01000004.1"/>
</dbReference>